<accession>A0A450YAA5</accession>
<organism evidence="1">
    <name type="scientific">Candidatus Kentrum sp. TC</name>
    <dbReference type="NCBI Taxonomy" id="2126339"/>
    <lineage>
        <taxon>Bacteria</taxon>
        <taxon>Pseudomonadati</taxon>
        <taxon>Pseudomonadota</taxon>
        <taxon>Gammaproteobacteria</taxon>
        <taxon>Candidatus Kentrum</taxon>
    </lineage>
</organism>
<sequence length="56" mass="6553">MGDVAVRLANRVQLTTDDHKAYLEAVEDAFGCDVDYGQLVKHYRNFKLRHYRKIRG</sequence>
<protein>
    <submittedName>
        <fullName evidence="1">Uncharacterized protein</fullName>
    </submittedName>
</protein>
<dbReference type="AlphaFoldDB" id="A0A450YAA5"/>
<dbReference type="EMBL" id="CAADFS010000004">
    <property type="protein sequence ID" value="VFK38478.1"/>
    <property type="molecule type" value="Genomic_DNA"/>
</dbReference>
<gene>
    <name evidence="1" type="ORF">BECKTC1821D_GA0114238_100491</name>
</gene>
<reference evidence="1" key="1">
    <citation type="submission" date="2019-02" db="EMBL/GenBank/DDBJ databases">
        <authorList>
            <person name="Gruber-Vodicka R. H."/>
            <person name="Seah K. B. B."/>
        </authorList>
    </citation>
    <scope>NUCLEOTIDE SEQUENCE</scope>
    <source>
        <strain evidence="1">BECK_BZ123</strain>
    </source>
</reference>
<evidence type="ECO:0000313" key="1">
    <source>
        <dbReference type="EMBL" id="VFK38478.1"/>
    </source>
</evidence>
<proteinExistence type="predicted"/>
<name>A0A450YAA5_9GAMM</name>